<evidence type="ECO:0000313" key="2">
    <source>
        <dbReference type="Proteomes" id="UP000660270"/>
    </source>
</evidence>
<sequence>MSDCTIVVNNCKYTFKKFDLNEGKREISVEADNQKSDLLLQQWFYESVDNGQGINPNYKKDIKIESNNKIYCFEGCFVKNHSIYPAKAIISYNFLLETQPRHKK</sequence>
<accession>A0ABR8INM3</accession>
<gene>
    <name evidence="1" type="ORF">H6G43_06470</name>
</gene>
<evidence type="ECO:0000313" key="1">
    <source>
        <dbReference type="EMBL" id="MBD2684887.1"/>
    </source>
</evidence>
<proteinExistence type="predicted"/>
<comment type="caution">
    <text evidence="1">The sequence shown here is derived from an EMBL/GenBank/DDBJ whole genome shotgun (WGS) entry which is preliminary data.</text>
</comment>
<dbReference type="Proteomes" id="UP000660270">
    <property type="component" value="Unassembled WGS sequence"/>
</dbReference>
<dbReference type="GeneID" id="78217280"/>
<name>A0ABR8INM3_APHFL</name>
<organism evidence="1 2">
    <name type="scientific">Aphanizomenon flos-aquae FACHB-1249</name>
    <dbReference type="NCBI Taxonomy" id="2692889"/>
    <lineage>
        <taxon>Bacteria</taxon>
        <taxon>Bacillati</taxon>
        <taxon>Cyanobacteriota</taxon>
        <taxon>Cyanophyceae</taxon>
        <taxon>Nostocales</taxon>
        <taxon>Aphanizomenonaceae</taxon>
        <taxon>Aphanizomenon</taxon>
    </lineage>
</organism>
<reference evidence="1 2" key="1">
    <citation type="journal article" date="2020" name="ISME J.">
        <title>Comparative genomics reveals insights into cyanobacterial evolution and habitat adaptation.</title>
        <authorList>
            <person name="Chen M.Y."/>
            <person name="Teng W.K."/>
            <person name="Zhao L."/>
            <person name="Hu C.X."/>
            <person name="Zhou Y.K."/>
            <person name="Han B.P."/>
            <person name="Song L.R."/>
            <person name="Shu W.S."/>
        </authorList>
    </citation>
    <scope>NUCLEOTIDE SEQUENCE [LARGE SCALE GENOMIC DNA]</scope>
    <source>
        <strain evidence="1 2">FACHB-1249</strain>
    </source>
</reference>
<dbReference type="RefSeq" id="WP_190385789.1">
    <property type="nucleotide sequence ID" value="NZ_JACJTM010000010.1"/>
</dbReference>
<dbReference type="EMBL" id="JACJTM010000010">
    <property type="protein sequence ID" value="MBD2684887.1"/>
    <property type="molecule type" value="Genomic_DNA"/>
</dbReference>
<keyword evidence="2" id="KW-1185">Reference proteome</keyword>
<protein>
    <submittedName>
        <fullName evidence="1">Uncharacterized protein</fullName>
    </submittedName>
</protein>